<feature type="transmembrane region" description="Helical" evidence="6">
    <location>
        <begin position="141"/>
        <end position="160"/>
    </location>
</feature>
<comment type="subcellular location">
    <subcellularLocation>
        <location evidence="1">Cell membrane</location>
        <topology evidence="1">Multi-pass membrane protein</topology>
    </subcellularLocation>
</comment>
<feature type="transmembrane region" description="Helical" evidence="6">
    <location>
        <begin position="208"/>
        <end position="225"/>
    </location>
</feature>
<keyword evidence="5 6" id="KW-0472">Membrane</keyword>
<evidence type="ECO:0000256" key="5">
    <source>
        <dbReference type="ARBA" id="ARBA00023136"/>
    </source>
</evidence>
<feature type="transmembrane region" description="Helical" evidence="6">
    <location>
        <begin position="320"/>
        <end position="343"/>
    </location>
</feature>
<gene>
    <name evidence="7" type="ORF">H8J70_11490</name>
</gene>
<keyword evidence="4 6" id="KW-1133">Transmembrane helix</keyword>
<evidence type="ECO:0000256" key="4">
    <source>
        <dbReference type="ARBA" id="ARBA00022989"/>
    </source>
</evidence>
<feature type="transmembrane region" description="Helical" evidence="6">
    <location>
        <begin position="290"/>
        <end position="314"/>
    </location>
</feature>
<organism evidence="7 8">
    <name type="scientific">Megasphaera hominis</name>
    <dbReference type="NCBI Taxonomy" id="159836"/>
    <lineage>
        <taxon>Bacteria</taxon>
        <taxon>Bacillati</taxon>
        <taxon>Bacillota</taxon>
        <taxon>Negativicutes</taxon>
        <taxon>Veillonellales</taxon>
        <taxon>Veillonellaceae</taxon>
        <taxon>Megasphaera</taxon>
    </lineage>
</organism>
<feature type="transmembrane region" description="Helical" evidence="6">
    <location>
        <begin position="42"/>
        <end position="60"/>
    </location>
</feature>
<keyword evidence="2" id="KW-1003">Cell membrane</keyword>
<dbReference type="CDD" id="cd13128">
    <property type="entry name" value="MATE_Wzx_like"/>
    <property type="match status" value="1"/>
</dbReference>
<dbReference type="InterPro" id="IPR050833">
    <property type="entry name" value="Poly_Biosynth_Transport"/>
</dbReference>
<feature type="transmembrane region" description="Helical" evidence="6">
    <location>
        <begin position="114"/>
        <end position="132"/>
    </location>
</feature>
<feature type="transmembrane region" description="Helical" evidence="6">
    <location>
        <begin position="413"/>
        <end position="432"/>
    </location>
</feature>
<dbReference type="RefSeq" id="WP_186504434.1">
    <property type="nucleotide sequence ID" value="NZ_JACOGK010000046.1"/>
</dbReference>
<dbReference type="Proteomes" id="UP000606870">
    <property type="component" value="Unassembled WGS sequence"/>
</dbReference>
<dbReference type="Pfam" id="PF01943">
    <property type="entry name" value="Polysacc_synt"/>
    <property type="match status" value="1"/>
</dbReference>
<proteinExistence type="predicted"/>
<keyword evidence="3 6" id="KW-0812">Transmembrane</keyword>
<accession>A0ABR6VL99</accession>
<feature type="transmembrane region" description="Helical" evidence="6">
    <location>
        <begin position="380"/>
        <end position="401"/>
    </location>
</feature>
<name>A0ABR6VL99_9FIRM</name>
<evidence type="ECO:0000313" key="8">
    <source>
        <dbReference type="Proteomes" id="UP000606870"/>
    </source>
</evidence>
<reference evidence="7 8" key="1">
    <citation type="submission" date="2020-08" db="EMBL/GenBank/DDBJ databases">
        <authorList>
            <person name="Liu C."/>
            <person name="Sun Q."/>
        </authorList>
    </citation>
    <scope>NUCLEOTIDE SEQUENCE [LARGE SCALE GENOMIC DNA]</scope>
    <source>
        <strain evidence="7 8">NSJ-59</strain>
    </source>
</reference>
<keyword evidence="8" id="KW-1185">Reference proteome</keyword>
<dbReference type="EMBL" id="JACOGK010000046">
    <property type="protein sequence ID" value="MBC3537863.1"/>
    <property type="molecule type" value="Genomic_DNA"/>
</dbReference>
<evidence type="ECO:0000256" key="6">
    <source>
        <dbReference type="SAM" id="Phobius"/>
    </source>
</evidence>
<dbReference type="InterPro" id="IPR002797">
    <property type="entry name" value="Polysacc_synth"/>
</dbReference>
<feature type="transmembrane region" description="Helical" evidence="6">
    <location>
        <begin position="438"/>
        <end position="460"/>
    </location>
</feature>
<feature type="transmembrane region" description="Helical" evidence="6">
    <location>
        <begin position="249"/>
        <end position="270"/>
    </location>
</feature>
<feature type="transmembrane region" description="Helical" evidence="6">
    <location>
        <begin position="166"/>
        <end position="188"/>
    </location>
</feature>
<comment type="caution">
    <text evidence="7">The sequence shown here is derived from an EMBL/GenBank/DDBJ whole genome shotgun (WGS) entry which is preliminary data.</text>
</comment>
<sequence>MSKSITKNYIYNLSYQILTLITPFITIPYLSRVLGPDGIGEYSFTFSIVTYFVLVANLGVANYAQREIAYHQDDDYVLSRIFFEVNVLRFVLVGASMVVYYFLVSSWHVSHTIYWLQALNIVAVLFDISWFFQGLEEFGKIVFRNFLVRIANVVLIFVLIHEPADLLAYTALMGAMNIISGVLIWFYVPQYVHKVPVKEWKPFRNFSVILQLFLPQIAIQIYIVMDKTLLGVLAGSYAENAYYEQADKIVKLLLTIATSLGTVMLPRISYAYAHGLKEDVERYMMRSYRFTWFLTIPMCLGLMAVAPSFVPWFFGPGYEPVTTVLQVISGIIIAIGLSNVTGIQYLIPTNRQNELTLSVTMGAIFNLCMNLYMIPRYQAVGVALATLLTEWLVTIVQFYMVRHDLHLKRILSISRMYWLVGIIMFIMVYAIGQYARPTFFYTIIISSVGGIVYFIGLLALKDNLIYAVLNKARSKLHI</sequence>
<evidence type="ECO:0000256" key="1">
    <source>
        <dbReference type="ARBA" id="ARBA00004651"/>
    </source>
</evidence>
<feature type="transmembrane region" description="Helical" evidence="6">
    <location>
        <begin position="81"/>
        <end position="102"/>
    </location>
</feature>
<dbReference type="PANTHER" id="PTHR30250">
    <property type="entry name" value="PST FAMILY PREDICTED COLANIC ACID TRANSPORTER"/>
    <property type="match status" value="1"/>
</dbReference>
<dbReference type="PANTHER" id="PTHR30250:SF11">
    <property type="entry name" value="O-ANTIGEN TRANSPORTER-RELATED"/>
    <property type="match status" value="1"/>
</dbReference>
<evidence type="ECO:0000313" key="7">
    <source>
        <dbReference type="EMBL" id="MBC3537863.1"/>
    </source>
</evidence>
<feature type="transmembrane region" description="Helical" evidence="6">
    <location>
        <begin position="355"/>
        <end position="374"/>
    </location>
</feature>
<evidence type="ECO:0000256" key="2">
    <source>
        <dbReference type="ARBA" id="ARBA00022475"/>
    </source>
</evidence>
<protein>
    <submittedName>
        <fullName evidence="7">Flippase</fullName>
    </submittedName>
</protein>
<evidence type="ECO:0000256" key="3">
    <source>
        <dbReference type="ARBA" id="ARBA00022692"/>
    </source>
</evidence>
<feature type="transmembrane region" description="Helical" evidence="6">
    <location>
        <begin position="12"/>
        <end position="30"/>
    </location>
</feature>